<evidence type="ECO:0000256" key="4">
    <source>
        <dbReference type="ARBA" id="ARBA00022737"/>
    </source>
</evidence>
<dbReference type="SMART" id="SM00409">
    <property type="entry name" value="IG"/>
    <property type="match status" value="4"/>
</dbReference>
<feature type="domain" description="Ig-like" evidence="11">
    <location>
        <begin position="168"/>
        <end position="258"/>
    </location>
</feature>
<evidence type="ECO:0000256" key="7">
    <source>
        <dbReference type="ARBA" id="ARBA00023319"/>
    </source>
</evidence>
<feature type="domain" description="Fibronectin type-III" evidence="12">
    <location>
        <begin position="575"/>
        <end position="675"/>
    </location>
</feature>
<dbReference type="FunFam" id="2.60.40.10:FF:002704">
    <property type="entry name" value="Myosin, light chain kinase 5"/>
    <property type="match status" value="1"/>
</dbReference>
<evidence type="ECO:0000256" key="3">
    <source>
        <dbReference type="ARBA" id="ARBA00022490"/>
    </source>
</evidence>
<evidence type="ECO:0000256" key="1">
    <source>
        <dbReference type="ARBA" id="ARBA00004496"/>
    </source>
</evidence>
<proteinExistence type="inferred from homology"/>
<dbReference type="FunFam" id="2.60.40.10:FF:000080">
    <property type="entry name" value="Myosin light chain kinase, smooth muscle"/>
    <property type="match status" value="1"/>
</dbReference>
<reference evidence="13" key="1">
    <citation type="submission" date="2021-01" db="EMBL/GenBank/DDBJ databases">
        <authorList>
            <person name="Zahm M."/>
            <person name="Roques C."/>
            <person name="Cabau C."/>
            <person name="Klopp C."/>
            <person name="Donnadieu C."/>
            <person name="Jouanno E."/>
            <person name="Lampietro C."/>
            <person name="Louis A."/>
            <person name="Herpin A."/>
            <person name="Echchiki A."/>
            <person name="Berthelot C."/>
            <person name="Parey E."/>
            <person name="Roest-Crollius H."/>
            <person name="Braasch I."/>
            <person name="Postlethwait J."/>
            <person name="Bobe J."/>
            <person name="Montfort J."/>
            <person name="Bouchez O."/>
            <person name="Begum T."/>
            <person name="Mejri S."/>
            <person name="Adams A."/>
            <person name="Chen W.-J."/>
            <person name="Guiguen Y."/>
        </authorList>
    </citation>
    <scope>NUCLEOTIDE SEQUENCE</scope>
    <source>
        <strain evidence="13">YG-15Mar2019-1</strain>
        <tissue evidence="13">Brain</tissue>
    </source>
</reference>
<feature type="region of interest" description="Disordered" evidence="9">
    <location>
        <begin position="282"/>
        <end position="316"/>
    </location>
</feature>
<dbReference type="PROSITE" id="PS00108">
    <property type="entry name" value="PROTEIN_KINASE_ST"/>
    <property type="match status" value="1"/>
</dbReference>
<dbReference type="Gene3D" id="1.10.510.10">
    <property type="entry name" value="Transferase(Phosphotransferase) domain 1"/>
    <property type="match status" value="1"/>
</dbReference>
<evidence type="ECO:0000259" key="10">
    <source>
        <dbReference type="PROSITE" id="PS50011"/>
    </source>
</evidence>
<dbReference type="PANTHER" id="PTHR47633">
    <property type="entry name" value="IMMUNOGLOBULIN"/>
    <property type="match status" value="1"/>
</dbReference>
<keyword evidence="3" id="KW-0963">Cytoplasm</keyword>
<evidence type="ECO:0000256" key="8">
    <source>
        <dbReference type="PROSITE-ProRule" id="PRU10141"/>
    </source>
</evidence>
<dbReference type="InterPro" id="IPR003598">
    <property type="entry name" value="Ig_sub2"/>
</dbReference>
<evidence type="ECO:0000313" key="13">
    <source>
        <dbReference type="EMBL" id="KAG7492327.1"/>
    </source>
</evidence>
<evidence type="ECO:0000256" key="6">
    <source>
        <dbReference type="ARBA" id="ARBA00022840"/>
    </source>
</evidence>
<dbReference type="Pfam" id="PF07679">
    <property type="entry name" value="I-set"/>
    <property type="match status" value="5"/>
</dbReference>
<dbReference type="PANTHER" id="PTHR47633:SF9">
    <property type="entry name" value="NON-SPECIFIC SERINE_THREONINE PROTEIN KINASE"/>
    <property type="match status" value="1"/>
</dbReference>
<dbReference type="PROSITE" id="PS00107">
    <property type="entry name" value="PROTEIN_KINASE_ATP"/>
    <property type="match status" value="1"/>
</dbReference>
<dbReference type="CDD" id="cd14103">
    <property type="entry name" value="STKc_MLCK"/>
    <property type="match status" value="1"/>
</dbReference>
<dbReference type="GO" id="GO:0045989">
    <property type="term" value="P:positive regulation of striated muscle contraction"/>
    <property type="evidence" value="ECO:0007669"/>
    <property type="project" value="UniProtKB-ARBA"/>
</dbReference>
<dbReference type="PROSITE" id="PS50011">
    <property type="entry name" value="PROTEIN_KINASE_DOM"/>
    <property type="match status" value="1"/>
</dbReference>
<comment type="similarity">
    <text evidence="2">Belongs to the protein kinase superfamily. CAMK Ser/Thr protein kinase family.</text>
</comment>
<keyword evidence="7" id="KW-0393">Immunoglobulin domain</keyword>
<dbReference type="PROSITE" id="PS50853">
    <property type="entry name" value="FN3"/>
    <property type="match status" value="1"/>
</dbReference>
<dbReference type="InterPro" id="IPR036116">
    <property type="entry name" value="FN3_sf"/>
</dbReference>
<comment type="subcellular location">
    <subcellularLocation>
        <location evidence="1">Cytoplasm</location>
    </subcellularLocation>
</comment>
<dbReference type="InterPro" id="IPR003599">
    <property type="entry name" value="Ig_sub"/>
</dbReference>
<evidence type="ECO:0000256" key="2">
    <source>
        <dbReference type="ARBA" id="ARBA00006692"/>
    </source>
</evidence>
<evidence type="ECO:0000256" key="5">
    <source>
        <dbReference type="ARBA" id="ARBA00022741"/>
    </source>
</evidence>
<feature type="domain" description="Ig-like" evidence="11">
    <location>
        <begin position="327"/>
        <end position="412"/>
    </location>
</feature>
<dbReference type="PROSITE" id="PS50835">
    <property type="entry name" value="IG_LIKE"/>
    <property type="match status" value="4"/>
</dbReference>
<feature type="binding site" evidence="8">
    <location>
        <position position="727"/>
    </location>
    <ligand>
        <name>ATP</name>
        <dbReference type="ChEBI" id="CHEBI:30616"/>
    </ligand>
</feature>
<dbReference type="SUPFAM" id="SSF49265">
    <property type="entry name" value="Fibronectin type III"/>
    <property type="match status" value="1"/>
</dbReference>
<dbReference type="AlphaFoldDB" id="A0A9D3TEM7"/>
<evidence type="ECO:0000313" key="14">
    <source>
        <dbReference type="Proteomes" id="UP001046870"/>
    </source>
</evidence>
<feature type="domain" description="Protein kinase" evidence="10">
    <location>
        <begin position="698"/>
        <end position="953"/>
    </location>
</feature>
<evidence type="ECO:0000256" key="9">
    <source>
        <dbReference type="SAM" id="MobiDB-lite"/>
    </source>
</evidence>
<dbReference type="InterPro" id="IPR003961">
    <property type="entry name" value="FN3_dom"/>
</dbReference>
<feature type="domain" description="Ig-like" evidence="11">
    <location>
        <begin position="477"/>
        <end position="567"/>
    </location>
</feature>
<dbReference type="SUPFAM" id="SSF56112">
    <property type="entry name" value="Protein kinase-like (PK-like)"/>
    <property type="match status" value="1"/>
</dbReference>
<dbReference type="FunFam" id="1.10.510.10:FF:000321">
    <property type="entry name" value="Bent, isoform C"/>
    <property type="match status" value="1"/>
</dbReference>
<feature type="region of interest" description="Disordered" evidence="9">
    <location>
        <begin position="999"/>
        <end position="1019"/>
    </location>
</feature>
<feature type="domain" description="Ig-like" evidence="11">
    <location>
        <begin position="1035"/>
        <end position="1112"/>
    </location>
</feature>
<dbReference type="FunFam" id="2.60.40.10:FF:000107">
    <property type="entry name" value="Myosin, light chain kinase a"/>
    <property type="match status" value="1"/>
</dbReference>
<dbReference type="InterPro" id="IPR017441">
    <property type="entry name" value="Protein_kinase_ATP_BS"/>
</dbReference>
<keyword evidence="5 8" id="KW-0547">Nucleotide-binding</keyword>
<keyword evidence="4" id="KW-0677">Repeat</keyword>
<sequence length="1127" mass="125153">MHAFVAQPLFNYTVNFLQEVGLPHKQSPFLYKELSLPAFCSSSHPSGTYTILTLCRWSLLMSSHLRQTGPWRRRAPASLEEAPFFLLPPRNAAVHPGDSATFYVKVQGHPEPTVAFSIRGEPVPHNAQFCFRQLGREASFHLQLKDLERKPSIQRVLRRVHSWGESYPRFVSKPYAVTVKEGDRVEFRARVTGRPPPSVTWLKDLAPLPQMSTAHCSSSAGFHLLELQAAHREDQGLYTCHLHSPAGETSASAQLTVTDLSLCSSPVLNCTRKEIQLTPHKQLRGNSPGLRVLENGPADGTTSLKTRMDRVSTTEEKPVSVRLLEAPKFTKPLVDCSVDEGGDITLRGVITGSLPLRVSWLHNGDPVRFGKSFFDGTVATMVVHECLPEDAGAYTCVAENNRGKASSSAAVCVRDLESICGINEKKSPTPASCDLEKKSNLTVQNSLQKEKKTPETQSPTPRKEITPKRRTPSGADPPVQFEEFPEHVEVQVGERALLQCSFRSSFPVASCWIHNKAQVVDSPRTRVESSDKGSRLVISEASPEDTGSYTIVVRNRRGSAQHSVILHVLDCPQPPASCPVISQLSLGSLVLSWSGPCYDGGSAVTGYVVEVRKEGPGEPGDWSEVTGQCKSTSYRVRSGLEPLGEYRFRVRAYNTIGVSEPSQESDIIKMDTEGETPEDPQTYVDVTINTTNKVRDHYNVHEKLGVGKFGQVFRMTHKQTGRVCAGKFYKARGSKEKVAARREIELMNYLHHPKLVQCLDAYDCRSEIVMVMEYIAGGELFERIVDDNFEHTEPTSVRYMQQILEGVQYMHQQSIVHLDLKPENIVCVNTTGTHIKIIDFGLASTLDPNTPLKVMQGTPEFVAPEVISFEPVGLGTDMWSIGVICYILLSGESPFQGDNDDETLALVTAAQWEFDEESFEEITDQAKDFISGLLKKDMRRRLSCEDALAHPWMATFVTANPRATKCLSKEKMKKFLARQKWKKTGKALLALKRMALLSNKSDGSDSPTSPGEDSPLSPAAEHALKSLEEQLQSEPCFSQILKDLTQPEGATIHLTCHIQGYPDPEVVWQKGEEPVEESPRVQIEYEEDGRCTLVLSNVRQEDSGIYTCRATNRLGEALCSCKLMVEM</sequence>
<gene>
    <name evidence="13" type="ORF">MATL_G00013040</name>
</gene>
<dbReference type="InterPro" id="IPR013783">
    <property type="entry name" value="Ig-like_fold"/>
</dbReference>
<dbReference type="InterPro" id="IPR008271">
    <property type="entry name" value="Ser/Thr_kinase_AS"/>
</dbReference>
<feature type="region of interest" description="Disordered" evidence="9">
    <location>
        <begin position="445"/>
        <end position="480"/>
    </location>
</feature>
<protein>
    <recommendedName>
        <fullName evidence="15">Myosin light chain kinase, smooth muscle-like</fullName>
    </recommendedName>
</protein>
<dbReference type="InterPro" id="IPR007110">
    <property type="entry name" value="Ig-like_dom"/>
</dbReference>
<dbReference type="OrthoDB" id="6070751at2759"/>
<dbReference type="Gene3D" id="2.60.40.10">
    <property type="entry name" value="Immunoglobulins"/>
    <property type="match status" value="6"/>
</dbReference>
<dbReference type="GO" id="GO:0005737">
    <property type="term" value="C:cytoplasm"/>
    <property type="evidence" value="ECO:0007669"/>
    <property type="project" value="UniProtKB-SubCell"/>
</dbReference>
<dbReference type="FunFam" id="2.60.40.10:FF:000425">
    <property type="entry name" value="Myosin light chain kinase"/>
    <property type="match status" value="1"/>
</dbReference>
<dbReference type="InterPro" id="IPR036179">
    <property type="entry name" value="Ig-like_dom_sf"/>
</dbReference>
<evidence type="ECO:0000259" key="11">
    <source>
        <dbReference type="PROSITE" id="PS50835"/>
    </source>
</evidence>
<dbReference type="SUPFAM" id="SSF48726">
    <property type="entry name" value="Immunoglobulin"/>
    <property type="match status" value="5"/>
</dbReference>
<dbReference type="InterPro" id="IPR011009">
    <property type="entry name" value="Kinase-like_dom_sf"/>
</dbReference>
<name>A0A9D3TEM7_MEGAT</name>
<dbReference type="GO" id="GO:0005524">
    <property type="term" value="F:ATP binding"/>
    <property type="evidence" value="ECO:0007669"/>
    <property type="project" value="UniProtKB-UniRule"/>
</dbReference>
<dbReference type="SMART" id="SM00060">
    <property type="entry name" value="FN3"/>
    <property type="match status" value="1"/>
</dbReference>
<keyword evidence="6 8" id="KW-0067">ATP-binding</keyword>
<dbReference type="Gene3D" id="3.30.200.20">
    <property type="entry name" value="Phosphorylase Kinase, domain 1"/>
    <property type="match status" value="1"/>
</dbReference>
<feature type="compositionally biased region" description="Polar residues" evidence="9">
    <location>
        <begin position="999"/>
        <end position="1011"/>
    </location>
</feature>
<evidence type="ECO:0000259" key="12">
    <source>
        <dbReference type="PROSITE" id="PS50853"/>
    </source>
</evidence>
<dbReference type="GO" id="GO:0060298">
    <property type="term" value="P:positive regulation of sarcomere organization"/>
    <property type="evidence" value="ECO:0007669"/>
    <property type="project" value="UniProtKB-ARBA"/>
</dbReference>
<dbReference type="GO" id="GO:0003007">
    <property type="term" value="P:heart morphogenesis"/>
    <property type="evidence" value="ECO:0007669"/>
    <property type="project" value="UniProtKB-ARBA"/>
</dbReference>
<evidence type="ECO:0008006" key="15">
    <source>
        <dbReference type="Google" id="ProtNLM"/>
    </source>
</evidence>
<dbReference type="EMBL" id="JAFDVH010000001">
    <property type="protein sequence ID" value="KAG7492327.1"/>
    <property type="molecule type" value="Genomic_DNA"/>
</dbReference>
<dbReference type="Pfam" id="PF00041">
    <property type="entry name" value="fn3"/>
    <property type="match status" value="1"/>
</dbReference>
<dbReference type="Proteomes" id="UP001046870">
    <property type="component" value="Chromosome 1"/>
</dbReference>
<organism evidence="13 14">
    <name type="scientific">Megalops atlanticus</name>
    <name type="common">Tarpon</name>
    <name type="synonym">Clupea gigantea</name>
    <dbReference type="NCBI Taxonomy" id="7932"/>
    <lineage>
        <taxon>Eukaryota</taxon>
        <taxon>Metazoa</taxon>
        <taxon>Chordata</taxon>
        <taxon>Craniata</taxon>
        <taxon>Vertebrata</taxon>
        <taxon>Euteleostomi</taxon>
        <taxon>Actinopterygii</taxon>
        <taxon>Neopterygii</taxon>
        <taxon>Teleostei</taxon>
        <taxon>Elopiformes</taxon>
        <taxon>Megalopidae</taxon>
        <taxon>Megalops</taxon>
    </lineage>
</organism>
<comment type="caution">
    <text evidence="13">The sequence shown here is derived from an EMBL/GenBank/DDBJ whole genome shotgun (WGS) entry which is preliminary data.</text>
</comment>
<dbReference type="InterPro" id="IPR000719">
    <property type="entry name" value="Prot_kinase_dom"/>
</dbReference>
<dbReference type="Pfam" id="PF00069">
    <property type="entry name" value="Pkinase"/>
    <property type="match status" value="1"/>
</dbReference>
<dbReference type="FunFam" id="2.60.40.10:FF:001127">
    <property type="entry name" value="Myosin, light chain kinase a"/>
    <property type="match status" value="1"/>
</dbReference>
<dbReference type="SMART" id="SM00220">
    <property type="entry name" value="S_TKc"/>
    <property type="match status" value="1"/>
</dbReference>
<dbReference type="GO" id="GO:0004672">
    <property type="term" value="F:protein kinase activity"/>
    <property type="evidence" value="ECO:0007669"/>
    <property type="project" value="InterPro"/>
</dbReference>
<dbReference type="InterPro" id="IPR013098">
    <property type="entry name" value="Ig_I-set"/>
</dbReference>
<dbReference type="CDD" id="cd00063">
    <property type="entry name" value="FN3"/>
    <property type="match status" value="1"/>
</dbReference>
<dbReference type="GO" id="GO:0055013">
    <property type="term" value="P:cardiac muscle cell development"/>
    <property type="evidence" value="ECO:0007669"/>
    <property type="project" value="UniProtKB-ARBA"/>
</dbReference>
<feature type="compositionally biased region" description="Basic and acidic residues" evidence="9">
    <location>
        <begin position="306"/>
        <end position="316"/>
    </location>
</feature>
<accession>A0A9D3TEM7</accession>
<keyword evidence="14" id="KW-1185">Reference proteome</keyword>
<dbReference type="SMART" id="SM00408">
    <property type="entry name" value="IGc2"/>
    <property type="match status" value="4"/>
</dbReference>